<evidence type="ECO:0000256" key="7">
    <source>
        <dbReference type="ARBA" id="ARBA00023065"/>
    </source>
</evidence>
<sequence length="723" mass="84124">MMKYFLIFVSNCLFTKVIAFPHIESYNKSRLQKEYGGNLHRAIYDITHGFPTTHLSIVFDNATDDLFVGHLSQHLLENDISISLHNITTIEGLDEYFNYLANIVSGNYDLHTLYFCNHKMAEHILLELYDSHLVRNNLVFMFYWGDKKMYRYFQRAMHRNMKIVVITNPRDGAYRLYYNQATSHKIHHLDMYNWWIEGKGLFHHPTLPKTVNVFKNFNGRLIYVPVIHKPPWHFVLYTNNSFHVQGGRDDKLLKLLAERLNFRFEYFDPPERIQGTSFNANGTFDGILGLLWEREAEFFIGDFALTHERFKVVDFTFLTLADSGAFVTHAPSRLNEALALIRPFQWEVWPAIIVTVLIAGPALYVIKVVPNLWYPTFIVRDHVRFLFDCSWYTTGIFLKQTGKEPGDSHKCRFFIILLAISSTYVIGDMYAANLTSLLARPGRERAINDLRQLEEAMLMKSYKLMVEKHSSSYSLLENGTGIYERLWKLMNEPLKGDFFVDSVEKGVMLVKELSNVAVMAGRETLFFDIQRFGPQNFHLSEKLNTAYSAIALQQGCPYKENFNKILMGIFEAGILTKMTEDEYETFGKEQSKSYDRKPEVDGGANVQIDIQESLLPTNLKENRKAAKANEDNEKLQPINIRMLQGAFYLLCIGHTVSAFVLGLEVLYNGQEKKRKKRNCKNIVFFVKLRRRVRFWRSRAAVTMRTRFREAMNDAIIATLEYTE</sequence>
<keyword evidence="7" id="KW-0406">Ion transport</keyword>
<keyword evidence="11" id="KW-1071">Ligand-gated ion channel</keyword>
<keyword evidence="6 13" id="KW-1133">Transmembrane helix</keyword>
<evidence type="ECO:0000256" key="4">
    <source>
        <dbReference type="ARBA" id="ARBA00022475"/>
    </source>
</evidence>
<evidence type="ECO:0000256" key="9">
    <source>
        <dbReference type="ARBA" id="ARBA00023170"/>
    </source>
</evidence>
<evidence type="ECO:0000256" key="2">
    <source>
        <dbReference type="ARBA" id="ARBA00008685"/>
    </source>
</evidence>
<evidence type="ECO:0000313" key="18">
    <source>
        <dbReference type="RefSeq" id="XP_017769277.1"/>
    </source>
</evidence>
<feature type="transmembrane region" description="Helical" evidence="13">
    <location>
        <begin position="413"/>
        <end position="432"/>
    </location>
</feature>
<evidence type="ECO:0000256" key="5">
    <source>
        <dbReference type="ARBA" id="ARBA00022692"/>
    </source>
</evidence>
<protein>
    <submittedName>
        <fullName evidence="18">Glutamate receptor ionotropic, delta-2</fullName>
    </submittedName>
</protein>
<keyword evidence="4" id="KW-1003">Cell membrane</keyword>
<keyword evidence="3" id="KW-0813">Transport</keyword>
<feature type="transmembrane region" description="Helical" evidence="13">
    <location>
        <begin position="646"/>
        <end position="667"/>
    </location>
</feature>
<feature type="signal peptide" evidence="14">
    <location>
        <begin position="1"/>
        <end position="19"/>
    </location>
</feature>
<keyword evidence="9 18" id="KW-0675">Receptor</keyword>
<dbReference type="Gene3D" id="1.10.287.70">
    <property type="match status" value="1"/>
</dbReference>
<dbReference type="Proteomes" id="UP000695000">
    <property type="component" value="Unplaced"/>
</dbReference>
<reference evidence="18" key="1">
    <citation type="submission" date="2025-08" db="UniProtKB">
        <authorList>
            <consortium name="RefSeq"/>
        </authorList>
    </citation>
    <scope>IDENTIFICATION</scope>
    <source>
        <tissue evidence="18">Whole Larva</tissue>
    </source>
</reference>
<evidence type="ECO:0000256" key="13">
    <source>
        <dbReference type="SAM" id="Phobius"/>
    </source>
</evidence>
<proteinExistence type="inferred from homology"/>
<evidence type="ECO:0000256" key="6">
    <source>
        <dbReference type="ARBA" id="ARBA00022989"/>
    </source>
</evidence>
<accession>A0ABM1M3X7</accession>
<feature type="domain" description="Ionotropic glutamate receptor L-glutamate and glycine-binding" evidence="16">
    <location>
        <begin position="248"/>
        <end position="317"/>
    </location>
</feature>
<name>A0ABM1M3X7_NICVS</name>
<dbReference type="PANTHER" id="PTHR42643:SF30">
    <property type="entry name" value="IONOTROPIC RECEPTOR 40A-RELATED"/>
    <property type="match status" value="1"/>
</dbReference>
<dbReference type="Pfam" id="PF10613">
    <property type="entry name" value="Lig_chan-Glu_bd"/>
    <property type="match status" value="1"/>
</dbReference>
<evidence type="ECO:0000259" key="16">
    <source>
        <dbReference type="Pfam" id="PF10613"/>
    </source>
</evidence>
<evidence type="ECO:0000256" key="11">
    <source>
        <dbReference type="ARBA" id="ARBA00023286"/>
    </source>
</evidence>
<dbReference type="PANTHER" id="PTHR42643">
    <property type="entry name" value="IONOTROPIC RECEPTOR 20A-RELATED"/>
    <property type="match status" value="1"/>
</dbReference>
<keyword evidence="14" id="KW-0732">Signal</keyword>
<feature type="chain" id="PRO_5045159251" evidence="14">
    <location>
        <begin position="20"/>
        <end position="723"/>
    </location>
</feature>
<gene>
    <name evidence="18" type="primary">LOC108557318</name>
</gene>
<keyword evidence="17" id="KW-1185">Reference proteome</keyword>
<dbReference type="InterPro" id="IPR001320">
    <property type="entry name" value="Iontro_rcpt_C"/>
</dbReference>
<dbReference type="InterPro" id="IPR019594">
    <property type="entry name" value="Glu/Gly-bd"/>
</dbReference>
<dbReference type="Pfam" id="PF00060">
    <property type="entry name" value="Lig_chan"/>
    <property type="match status" value="1"/>
</dbReference>
<comment type="subcellular location">
    <subcellularLocation>
        <location evidence="1">Cell membrane</location>
        <topology evidence="1">Multi-pass membrane protein</topology>
    </subcellularLocation>
</comment>
<dbReference type="SUPFAM" id="SSF53850">
    <property type="entry name" value="Periplasmic binding protein-like II"/>
    <property type="match status" value="1"/>
</dbReference>
<evidence type="ECO:0000259" key="15">
    <source>
        <dbReference type="Pfam" id="PF00060"/>
    </source>
</evidence>
<evidence type="ECO:0000256" key="3">
    <source>
        <dbReference type="ARBA" id="ARBA00022448"/>
    </source>
</evidence>
<dbReference type="InterPro" id="IPR052192">
    <property type="entry name" value="Insect_Ionotropic_Sensory_Rcpt"/>
</dbReference>
<evidence type="ECO:0000256" key="1">
    <source>
        <dbReference type="ARBA" id="ARBA00004651"/>
    </source>
</evidence>
<evidence type="ECO:0000256" key="10">
    <source>
        <dbReference type="ARBA" id="ARBA00023180"/>
    </source>
</evidence>
<organism evidence="17 18">
    <name type="scientific">Nicrophorus vespilloides</name>
    <name type="common">Boreal carrion beetle</name>
    <dbReference type="NCBI Taxonomy" id="110193"/>
    <lineage>
        <taxon>Eukaryota</taxon>
        <taxon>Metazoa</taxon>
        <taxon>Ecdysozoa</taxon>
        <taxon>Arthropoda</taxon>
        <taxon>Hexapoda</taxon>
        <taxon>Insecta</taxon>
        <taxon>Pterygota</taxon>
        <taxon>Neoptera</taxon>
        <taxon>Endopterygota</taxon>
        <taxon>Coleoptera</taxon>
        <taxon>Polyphaga</taxon>
        <taxon>Staphyliniformia</taxon>
        <taxon>Silphidae</taxon>
        <taxon>Nicrophorinae</taxon>
        <taxon>Nicrophorus</taxon>
    </lineage>
</organism>
<evidence type="ECO:0000313" key="17">
    <source>
        <dbReference type="Proteomes" id="UP000695000"/>
    </source>
</evidence>
<feature type="domain" description="Ionotropic glutamate receptor C-terminal" evidence="15">
    <location>
        <begin position="345"/>
        <end position="653"/>
    </location>
</feature>
<evidence type="ECO:0000256" key="14">
    <source>
        <dbReference type="SAM" id="SignalP"/>
    </source>
</evidence>
<keyword evidence="10" id="KW-0325">Glycoprotein</keyword>
<dbReference type="GeneID" id="108557318"/>
<keyword evidence="8 13" id="KW-0472">Membrane</keyword>
<keyword evidence="12" id="KW-0407">Ion channel</keyword>
<keyword evidence="5 13" id="KW-0812">Transmembrane</keyword>
<evidence type="ECO:0000256" key="8">
    <source>
        <dbReference type="ARBA" id="ARBA00023136"/>
    </source>
</evidence>
<feature type="transmembrane region" description="Helical" evidence="13">
    <location>
        <begin position="348"/>
        <end position="366"/>
    </location>
</feature>
<dbReference type="Gene3D" id="3.40.190.10">
    <property type="entry name" value="Periplasmic binding protein-like II"/>
    <property type="match status" value="1"/>
</dbReference>
<evidence type="ECO:0000256" key="12">
    <source>
        <dbReference type="ARBA" id="ARBA00023303"/>
    </source>
</evidence>
<dbReference type="RefSeq" id="XP_017769277.1">
    <property type="nucleotide sequence ID" value="XM_017913788.1"/>
</dbReference>
<comment type="similarity">
    <text evidence="2">Belongs to the glutamate-gated ion channel (TC 1.A.10.1) family.</text>
</comment>